<evidence type="ECO:0000256" key="2">
    <source>
        <dbReference type="ARBA" id="ARBA00023033"/>
    </source>
</evidence>
<evidence type="ECO:0000313" key="5">
    <source>
        <dbReference type="Proteomes" id="UP000006729"/>
    </source>
</evidence>
<dbReference type="STRING" id="3694.A0A2K2A0F9"/>
<dbReference type="EMBL" id="CM009295">
    <property type="protein sequence ID" value="PNT31016.1"/>
    <property type="molecule type" value="Genomic_DNA"/>
</dbReference>
<dbReference type="PANTHER" id="PTHR45934">
    <property type="entry name" value="FAD/NAD(P)-BINDING OXIDOREDUCTASE FAMILY PROTEIN"/>
    <property type="match status" value="1"/>
</dbReference>
<dbReference type="AlphaFoldDB" id="A0A2K2A0F9"/>
<evidence type="ECO:0000313" key="4">
    <source>
        <dbReference type="EMBL" id="PNT31016.1"/>
    </source>
</evidence>
<evidence type="ECO:0000259" key="3">
    <source>
        <dbReference type="Pfam" id="PF10785"/>
    </source>
</evidence>
<dbReference type="PANTHER" id="PTHR45934:SF1">
    <property type="entry name" value="OS04G0423100 PROTEIN"/>
    <property type="match status" value="1"/>
</dbReference>
<feature type="domain" description="NADH-ubiquinone oxidoreductase 21kDa subunit N-terminal" evidence="3">
    <location>
        <begin position="1"/>
        <end position="28"/>
    </location>
</feature>
<keyword evidence="2" id="KW-0503">Monooxygenase</keyword>
<accession>A0A2K2A0F9</accession>
<keyword evidence="5" id="KW-1185">Reference proteome</keyword>
<dbReference type="Pfam" id="PF10785">
    <property type="entry name" value="NADH-u_ox-rdase"/>
    <property type="match status" value="1"/>
</dbReference>
<dbReference type="Gene3D" id="3.50.50.60">
    <property type="entry name" value="FAD/NAD(P)-binding domain"/>
    <property type="match status" value="1"/>
</dbReference>
<sequence>MATRGLIGLMTGFMYAYQNSARRFMGFFPNEDVFRQADIFSLSWAPLMFRPPWIVIFGKLSRRNVTIAGDAMHPMTPDLGQDCGSLLENGVLLGGHVGNSVINNGGLVPGDMSKAIDN</sequence>
<dbReference type="InterPro" id="IPR044560">
    <property type="entry name" value="MOase"/>
</dbReference>
<dbReference type="InParanoid" id="A0A2K2A0F9"/>
<evidence type="ECO:0000256" key="1">
    <source>
        <dbReference type="ARBA" id="ARBA00023002"/>
    </source>
</evidence>
<dbReference type="Proteomes" id="UP000006729">
    <property type="component" value="Chromosome 6"/>
</dbReference>
<proteinExistence type="predicted"/>
<keyword evidence="1" id="KW-0560">Oxidoreductase</keyword>
<protein>
    <recommendedName>
        <fullName evidence="3">NADH-ubiquinone oxidoreductase 21kDa subunit N-terminal domain-containing protein</fullName>
    </recommendedName>
</protein>
<dbReference type="InterPro" id="IPR036188">
    <property type="entry name" value="FAD/NAD-bd_sf"/>
</dbReference>
<name>A0A2K2A0F9_POPTR</name>
<dbReference type="InterPro" id="IPR019721">
    <property type="entry name" value="NADH-UbQ_OxRdtase_su21_N"/>
</dbReference>
<dbReference type="GO" id="GO:0004497">
    <property type="term" value="F:monooxygenase activity"/>
    <property type="evidence" value="ECO:0007669"/>
    <property type="project" value="UniProtKB-KW"/>
</dbReference>
<reference evidence="4 5" key="1">
    <citation type="journal article" date="2006" name="Science">
        <title>The genome of black cottonwood, Populus trichocarpa (Torr. &amp; Gray).</title>
        <authorList>
            <person name="Tuskan G.A."/>
            <person name="Difazio S."/>
            <person name="Jansson S."/>
            <person name="Bohlmann J."/>
            <person name="Grigoriev I."/>
            <person name="Hellsten U."/>
            <person name="Putnam N."/>
            <person name="Ralph S."/>
            <person name="Rombauts S."/>
            <person name="Salamov A."/>
            <person name="Schein J."/>
            <person name="Sterck L."/>
            <person name="Aerts A."/>
            <person name="Bhalerao R.R."/>
            <person name="Bhalerao R.P."/>
            <person name="Blaudez D."/>
            <person name="Boerjan W."/>
            <person name="Brun A."/>
            <person name="Brunner A."/>
            <person name="Busov V."/>
            <person name="Campbell M."/>
            <person name="Carlson J."/>
            <person name="Chalot M."/>
            <person name="Chapman J."/>
            <person name="Chen G.L."/>
            <person name="Cooper D."/>
            <person name="Coutinho P.M."/>
            <person name="Couturier J."/>
            <person name="Covert S."/>
            <person name="Cronk Q."/>
            <person name="Cunningham R."/>
            <person name="Davis J."/>
            <person name="Degroeve S."/>
            <person name="Dejardin A."/>
            <person name="Depamphilis C."/>
            <person name="Detter J."/>
            <person name="Dirks B."/>
            <person name="Dubchak I."/>
            <person name="Duplessis S."/>
            <person name="Ehlting J."/>
            <person name="Ellis B."/>
            <person name="Gendler K."/>
            <person name="Goodstein D."/>
            <person name="Gribskov M."/>
            <person name="Grimwood J."/>
            <person name="Groover A."/>
            <person name="Gunter L."/>
            <person name="Hamberger B."/>
            <person name="Heinze B."/>
            <person name="Helariutta Y."/>
            <person name="Henrissat B."/>
            <person name="Holligan D."/>
            <person name="Holt R."/>
            <person name="Huang W."/>
            <person name="Islam-Faridi N."/>
            <person name="Jones S."/>
            <person name="Jones-Rhoades M."/>
            <person name="Jorgensen R."/>
            <person name="Joshi C."/>
            <person name="Kangasjarvi J."/>
            <person name="Karlsson J."/>
            <person name="Kelleher C."/>
            <person name="Kirkpatrick R."/>
            <person name="Kirst M."/>
            <person name="Kohler A."/>
            <person name="Kalluri U."/>
            <person name="Larimer F."/>
            <person name="Leebens-Mack J."/>
            <person name="Leple J.C."/>
            <person name="Locascio P."/>
            <person name="Lou Y."/>
            <person name="Lucas S."/>
            <person name="Martin F."/>
            <person name="Montanini B."/>
            <person name="Napoli C."/>
            <person name="Nelson D.R."/>
            <person name="Nelson C."/>
            <person name="Nieminen K."/>
            <person name="Nilsson O."/>
            <person name="Pereda V."/>
            <person name="Peter G."/>
            <person name="Philippe R."/>
            <person name="Pilate G."/>
            <person name="Poliakov A."/>
            <person name="Razumovskaya J."/>
            <person name="Richardson P."/>
            <person name="Rinaldi C."/>
            <person name="Ritland K."/>
            <person name="Rouze P."/>
            <person name="Ryaboy D."/>
            <person name="Schmutz J."/>
            <person name="Schrader J."/>
            <person name="Segerman B."/>
            <person name="Shin H."/>
            <person name="Siddiqui A."/>
            <person name="Sterky F."/>
            <person name="Terry A."/>
            <person name="Tsai C.J."/>
            <person name="Uberbacher E."/>
            <person name="Unneberg P."/>
            <person name="Vahala J."/>
            <person name="Wall K."/>
            <person name="Wessler S."/>
            <person name="Yang G."/>
            <person name="Yin T."/>
            <person name="Douglas C."/>
            <person name="Marra M."/>
            <person name="Sandberg G."/>
            <person name="Van de Peer Y."/>
            <person name="Rokhsar D."/>
        </authorList>
    </citation>
    <scope>NUCLEOTIDE SEQUENCE [LARGE SCALE GENOMIC DNA]</scope>
    <source>
        <strain evidence="5">cv. Nisqually</strain>
    </source>
</reference>
<gene>
    <name evidence="4" type="ORF">POPTR_006G112900</name>
</gene>
<organism evidence="4 5">
    <name type="scientific">Populus trichocarpa</name>
    <name type="common">Western balsam poplar</name>
    <name type="synonym">Populus balsamifera subsp. trichocarpa</name>
    <dbReference type="NCBI Taxonomy" id="3694"/>
    <lineage>
        <taxon>Eukaryota</taxon>
        <taxon>Viridiplantae</taxon>
        <taxon>Streptophyta</taxon>
        <taxon>Embryophyta</taxon>
        <taxon>Tracheophyta</taxon>
        <taxon>Spermatophyta</taxon>
        <taxon>Magnoliopsida</taxon>
        <taxon>eudicotyledons</taxon>
        <taxon>Gunneridae</taxon>
        <taxon>Pentapetalae</taxon>
        <taxon>rosids</taxon>
        <taxon>fabids</taxon>
        <taxon>Malpighiales</taxon>
        <taxon>Salicaceae</taxon>
        <taxon>Saliceae</taxon>
        <taxon>Populus</taxon>
    </lineage>
</organism>